<gene>
    <name evidence="2" type="ORF">CPB84DRAFT_1895630</name>
</gene>
<protein>
    <submittedName>
        <fullName evidence="2">Uncharacterized protein</fullName>
    </submittedName>
</protein>
<proteinExistence type="predicted"/>
<dbReference type="Proteomes" id="UP000724874">
    <property type="component" value="Unassembled WGS sequence"/>
</dbReference>
<organism evidence="2 3">
    <name type="scientific">Gymnopilus junonius</name>
    <name type="common">Spectacular rustgill mushroom</name>
    <name type="synonym">Gymnopilus spectabilis subsp. junonius</name>
    <dbReference type="NCBI Taxonomy" id="109634"/>
    <lineage>
        <taxon>Eukaryota</taxon>
        <taxon>Fungi</taxon>
        <taxon>Dikarya</taxon>
        <taxon>Basidiomycota</taxon>
        <taxon>Agaricomycotina</taxon>
        <taxon>Agaricomycetes</taxon>
        <taxon>Agaricomycetidae</taxon>
        <taxon>Agaricales</taxon>
        <taxon>Agaricineae</taxon>
        <taxon>Hymenogastraceae</taxon>
        <taxon>Gymnopilus</taxon>
    </lineage>
</organism>
<evidence type="ECO:0000313" key="3">
    <source>
        <dbReference type="Proteomes" id="UP000724874"/>
    </source>
</evidence>
<dbReference type="AlphaFoldDB" id="A0A9P5N854"/>
<keyword evidence="3" id="KW-1185">Reference proteome</keyword>
<feature type="region of interest" description="Disordered" evidence="1">
    <location>
        <begin position="1"/>
        <end position="25"/>
    </location>
</feature>
<feature type="compositionally biased region" description="Polar residues" evidence="1">
    <location>
        <begin position="9"/>
        <end position="21"/>
    </location>
</feature>
<comment type="caution">
    <text evidence="2">The sequence shown here is derived from an EMBL/GenBank/DDBJ whole genome shotgun (WGS) entry which is preliminary data.</text>
</comment>
<accession>A0A9P5N854</accession>
<dbReference type="OrthoDB" id="2527272at2759"/>
<sequence length="108" mass="11967">MLQRPAESYSWQPRQRGTTIQCHDAPASDPPLPANYFTPGCFYCIETICAPCGVVIAWTKFARSESTTNILNFLGSVYKTEESHPDYVCIDKGCQVLATAVTNGSWEI</sequence>
<evidence type="ECO:0000313" key="2">
    <source>
        <dbReference type="EMBL" id="KAF8873104.1"/>
    </source>
</evidence>
<reference evidence="2" key="1">
    <citation type="submission" date="2020-11" db="EMBL/GenBank/DDBJ databases">
        <authorList>
            <consortium name="DOE Joint Genome Institute"/>
            <person name="Ahrendt S."/>
            <person name="Riley R."/>
            <person name="Andreopoulos W."/>
            <person name="LaButti K."/>
            <person name="Pangilinan J."/>
            <person name="Ruiz-duenas F.J."/>
            <person name="Barrasa J.M."/>
            <person name="Sanchez-Garcia M."/>
            <person name="Camarero S."/>
            <person name="Miyauchi S."/>
            <person name="Serrano A."/>
            <person name="Linde D."/>
            <person name="Babiker R."/>
            <person name="Drula E."/>
            <person name="Ayuso-Fernandez I."/>
            <person name="Pacheco R."/>
            <person name="Padilla G."/>
            <person name="Ferreira P."/>
            <person name="Barriuso J."/>
            <person name="Kellner H."/>
            <person name="Castanera R."/>
            <person name="Alfaro M."/>
            <person name="Ramirez L."/>
            <person name="Pisabarro A.G."/>
            <person name="Kuo A."/>
            <person name="Tritt A."/>
            <person name="Lipzen A."/>
            <person name="He G."/>
            <person name="Yan M."/>
            <person name="Ng V."/>
            <person name="Cullen D."/>
            <person name="Martin F."/>
            <person name="Rosso M.-N."/>
            <person name="Henrissat B."/>
            <person name="Hibbett D."/>
            <person name="Martinez A.T."/>
            <person name="Grigoriev I.V."/>
        </authorList>
    </citation>
    <scope>NUCLEOTIDE SEQUENCE</scope>
    <source>
        <strain evidence="2">AH 44721</strain>
    </source>
</reference>
<evidence type="ECO:0000256" key="1">
    <source>
        <dbReference type="SAM" id="MobiDB-lite"/>
    </source>
</evidence>
<name>A0A9P5N854_GYMJU</name>
<dbReference type="EMBL" id="JADNYJ010000247">
    <property type="protein sequence ID" value="KAF8873104.1"/>
    <property type="molecule type" value="Genomic_DNA"/>
</dbReference>